<proteinExistence type="predicted"/>
<name>A0A511T0Q6_MYXFU</name>
<evidence type="ECO:0000313" key="4">
    <source>
        <dbReference type="Proteomes" id="UP000183760"/>
    </source>
</evidence>
<gene>
    <name evidence="2" type="ORF">MFU01_24940</name>
    <name evidence="3" type="ORF">SAMN05443572_101524</name>
</gene>
<reference evidence="3 4" key="1">
    <citation type="submission" date="2016-10" db="EMBL/GenBank/DDBJ databases">
        <authorList>
            <person name="Varghese N."/>
            <person name="Submissions S."/>
        </authorList>
    </citation>
    <scope>NUCLEOTIDE SEQUENCE [LARGE SCALE GENOMIC DNA]</scope>
    <source>
        <strain evidence="3 4">DSM 16525</strain>
    </source>
</reference>
<dbReference type="EMBL" id="BJXR01000025">
    <property type="protein sequence ID" value="GEN07457.1"/>
    <property type="molecule type" value="Genomic_DNA"/>
</dbReference>
<evidence type="ECO:0000256" key="1">
    <source>
        <dbReference type="SAM" id="SignalP"/>
    </source>
</evidence>
<evidence type="ECO:0000313" key="2">
    <source>
        <dbReference type="EMBL" id="GEN07457.1"/>
    </source>
</evidence>
<feature type="signal peptide" evidence="1">
    <location>
        <begin position="1"/>
        <end position="20"/>
    </location>
</feature>
<dbReference type="AlphaFoldDB" id="A0A511T0Q6"/>
<reference evidence="2 5" key="2">
    <citation type="submission" date="2019-07" db="EMBL/GenBank/DDBJ databases">
        <title>Whole genome shotgun sequence of Myxococcus fulvus NBRC 100333.</title>
        <authorList>
            <person name="Hosoyama A."/>
            <person name="Uohara A."/>
            <person name="Ohji S."/>
            <person name="Ichikawa N."/>
        </authorList>
    </citation>
    <scope>NUCLEOTIDE SEQUENCE [LARGE SCALE GENOMIC DNA]</scope>
    <source>
        <strain evidence="2 5">NBRC 100333</strain>
    </source>
</reference>
<evidence type="ECO:0000313" key="5">
    <source>
        <dbReference type="Proteomes" id="UP000321514"/>
    </source>
</evidence>
<dbReference type="EMBL" id="FOIB01000001">
    <property type="protein sequence ID" value="SES90303.1"/>
    <property type="molecule type" value="Genomic_DNA"/>
</dbReference>
<protein>
    <recommendedName>
        <fullName evidence="6">Lipoprotein</fullName>
    </recommendedName>
</protein>
<feature type="chain" id="PRO_5022814753" description="Lipoprotein" evidence="1">
    <location>
        <begin position="21"/>
        <end position="158"/>
    </location>
</feature>
<dbReference type="RefSeq" id="WP_143096919.1">
    <property type="nucleotide sequence ID" value="NZ_BJXR01000025.1"/>
</dbReference>
<evidence type="ECO:0000313" key="3">
    <source>
        <dbReference type="EMBL" id="SES90303.1"/>
    </source>
</evidence>
<accession>A0A511T0Q6</accession>
<comment type="caution">
    <text evidence="2">The sequence shown here is derived from an EMBL/GenBank/DDBJ whole genome shotgun (WGS) entry which is preliminary data.</text>
</comment>
<sequence>MKQFLAAFVLSMAVATPVMAQEEGPFADTAALVSYWTAQNTHSSLTQIYVNGKRVYQRSGFGPAFVKEYFDCHDGSGIKTFCNNIFDGYSTVEGTYGTYSPGLAVYRDGVLYRAGSPFSRVDIKTCYGDMSYYGPVSYYIVESVVDGFGPPYPGNDCF</sequence>
<dbReference type="Proteomes" id="UP000183760">
    <property type="component" value="Unassembled WGS sequence"/>
</dbReference>
<organism evidence="2 5">
    <name type="scientific">Myxococcus fulvus</name>
    <dbReference type="NCBI Taxonomy" id="33"/>
    <lineage>
        <taxon>Bacteria</taxon>
        <taxon>Pseudomonadati</taxon>
        <taxon>Myxococcota</taxon>
        <taxon>Myxococcia</taxon>
        <taxon>Myxococcales</taxon>
        <taxon>Cystobacterineae</taxon>
        <taxon>Myxococcaceae</taxon>
        <taxon>Myxococcus</taxon>
    </lineage>
</organism>
<dbReference type="OrthoDB" id="6070789at2"/>
<evidence type="ECO:0008006" key="6">
    <source>
        <dbReference type="Google" id="ProtNLM"/>
    </source>
</evidence>
<keyword evidence="1" id="KW-0732">Signal</keyword>
<dbReference type="Proteomes" id="UP000321514">
    <property type="component" value="Unassembled WGS sequence"/>
</dbReference>
<keyword evidence="4" id="KW-1185">Reference proteome</keyword>